<sequence length="56" mass="6134">MNRGEGKAFVVIPIESLEDGGYNPDFVKKILAADISAKNGNTTRINDVENIWADIL</sequence>
<comment type="caution">
    <text evidence="1">The sequence shown here is derived from an EMBL/GenBank/DDBJ whole genome shotgun (WGS) entry which is preliminary data.</text>
</comment>
<name>A0ABS1BHF8_9SPHI</name>
<dbReference type="Proteomes" id="UP000660024">
    <property type="component" value="Unassembled WGS sequence"/>
</dbReference>
<dbReference type="Pfam" id="PF10884">
    <property type="entry name" value="DUF2683"/>
    <property type="match status" value="1"/>
</dbReference>
<accession>A0ABS1BHF8</accession>
<protein>
    <submittedName>
        <fullName evidence="1">Uncharacterized protein</fullName>
    </submittedName>
</protein>
<evidence type="ECO:0000313" key="2">
    <source>
        <dbReference type="Proteomes" id="UP000660024"/>
    </source>
</evidence>
<dbReference type="InterPro" id="IPR020271">
    <property type="entry name" value="Uncharacterised_MJ1172"/>
</dbReference>
<proteinExistence type="predicted"/>
<keyword evidence="2" id="KW-1185">Reference proteome</keyword>
<dbReference type="EMBL" id="JAEHFY010000005">
    <property type="protein sequence ID" value="MBK0382206.1"/>
    <property type="molecule type" value="Genomic_DNA"/>
</dbReference>
<dbReference type="RefSeq" id="WP_200584989.1">
    <property type="nucleotide sequence ID" value="NZ_JAEHFY010000005.1"/>
</dbReference>
<organism evidence="1 2">
    <name type="scientific">Pedobacter segetis</name>
    <dbReference type="NCBI Taxonomy" id="2793069"/>
    <lineage>
        <taxon>Bacteria</taxon>
        <taxon>Pseudomonadati</taxon>
        <taxon>Bacteroidota</taxon>
        <taxon>Sphingobacteriia</taxon>
        <taxon>Sphingobacteriales</taxon>
        <taxon>Sphingobacteriaceae</taxon>
        <taxon>Pedobacter</taxon>
    </lineage>
</organism>
<reference evidence="1 2" key="1">
    <citation type="submission" date="2020-12" db="EMBL/GenBank/DDBJ databases">
        <title>Bacterial novel species Pedobacter sp. SD-b isolated from soil.</title>
        <authorList>
            <person name="Jung H.-Y."/>
        </authorList>
    </citation>
    <scope>NUCLEOTIDE SEQUENCE [LARGE SCALE GENOMIC DNA]</scope>
    <source>
        <strain evidence="1 2">SD-b</strain>
    </source>
</reference>
<gene>
    <name evidence="1" type="ORF">I5M32_04470</name>
</gene>
<evidence type="ECO:0000313" key="1">
    <source>
        <dbReference type="EMBL" id="MBK0382206.1"/>
    </source>
</evidence>